<proteinExistence type="predicted"/>
<evidence type="ECO:0000256" key="1">
    <source>
        <dbReference type="SAM" id="Phobius"/>
    </source>
</evidence>
<sequence length="224" mass="25761">MIYFADIIDIDIKGMPKEMEDLLVLMIRFGINLIITSGIIRFLYYPRAKRRDYFFSFILTSSTIFMLLYLLDSVKVQVGFALGLFAIFGILRYRTDTLPIREMTYLFMIIGISVINALAKDVGLLEIAGTNLIFILVTASLESNKILKHVSAKQIVYEKIELITPDKRKELIQDLEQRTGINIINVEIGHIDFLKDTAQITIYFNSRETNHAVQHLPSNKDDFD</sequence>
<organism evidence="2 3">
    <name type="scientific">Thermophagus xiamenensis</name>
    <dbReference type="NCBI Taxonomy" id="385682"/>
    <lineage>
        <taxon>Bacteria</taxon>
        <taxon>Pseudomonadati</taxon>
        <taxon>Bacteroidota</taxon>
        <taxon>Bacteroidia</taxon>
        <taxon>Marinilabiliales</taxon>
        <taxon>Marinilabiliaceae</taxon>
        <taxon>Thermophagus</taxon>
    </lineage>
</organism>
<keyword evidence="1" id="KW-1133">Transmembrane helix</keyword>
<dbReference type="Pfam" id="PF16316">
    <property type="entry name" value="DUF4956"/>
    <property type="match status" value="1"/>
</dbReference>
<keyword evidence="3" id="KW-1185">Reference proteome</keyword>
<dbReference type="InParanoid" id="A0A1I1YNW3"/>
<feature type="transmembrane region" description="Helical" evidence="1">
    <location>
        <begin position="100"/>
        <end position="118"/>
    </location>
</feature>
<dbReference type="eggNOG" id="ENOG50308PC">
    <property type="taxonomic scope" value="Bacteria"/>
</dbReference>
<dbReference type="AlphaFoldDB" id="A0A1I1YNW3"/>
<dbReference type="OrthoDB" id="154078at2"/>
<accession>A0A1I1YNW3</accession>
<dbReference type="InterPro" id="IPR032531">
    <property type="entry name" value="DUF4956"/>
</dbReference>
<dbReference type="Proteomes" id="UP000181976">
    <property type="component" value="Unassembled WGS sequence"/>
</dbReference>
<feature type="transmembrane region" description="Helical" evidence="1">
    <location>
        <begin position="53"/>
        <end position="70"/>
    </location>
</feature>
<protein>
    <recommendedName>
        <fullName evidence="4">DUF4956 domain-containing protein</fullName>
    </recommendedName>
</protein>
<evidence type="ECO:0000313" key="2">
    <source>
        <dbReference type="EMBL" id="SFE21187.1"/>
    </source>
</evidence>
<keyword evidence="1" id="KW-0812">Transmembrane</keyword>
<reference evidence="2 3" key="1">
    <citation type="submission" date="2016-10" db="EMBL/GenBank/DDBJ databases">
        <authorList>
            <person name="de Groot N.N."/>
        </authorList>
    </citation>
    <scope>NUCLEOTIDE SEQUENCE [LARGE SCALE GENOMIC DNA]</scope>
    <source>
        <strain evidence="2 3">DSM 19012</strain>
    </source>
</reference>
<dbReference type="RefSeq" id="WP_010528394.1">
    <property type="nucleotide sequence ID" value="NZ_AFSL01000083.1"/>
</dbReference>
<dbReference type="EMBL" id="FONA01000008">
    <property type="protein sequence ID" value="SFE21187.1"/>
    <property type="molecule type" value="Genomic_DNA"/>
</dbReference>
<gene>
    <name evidence="2" type="ORF">SAMN05444380_10864</name>
</gene>
<feature type="transmembrane region" description="Helical" evidence="1">
    <location>
        <begin position="22"/>
        <end position="44"/>
    </location>
</feature>
<evidence type="ECO:0000313" key="3">
    <source>
        <dbReference type="Proteomes" id="UP000181976"/>
    </source>
</evidence>
<feature type="transmembrane region" description="Helical" evidence="1">
    <location>
        <begin position="76"/>
        <end position="93"/>
    </location>
</feature>
<dbReference type="STRING" id="385682.SAMN05444380_10864"/>
<keyword evidence="1" id="KW-0472">Membrane</keyword>
<evidence type="ECO:0008006" key="4">
    <source>
        <dbReference type="Google" id="ProtNLM"/>
    </source>
</evidence>
<name>A0A1I1YNW3_9BACT</name>